<sequence length="1558" mass="170090">MESDDGQVHSQVFEPQDVQLEEVEERSLVVGSEPTVYSSEDVQSVLVNVPVGGPPSRGPLSEFHSVEEISASSERSRDVARSAIVTRLVSPLPTSPLKDRSVVEISEEQIRLFADESHFPPPPSNISIRTSRSERAPSSSHAVSRFVSPPSPLRQVVRRYVSPQRHFDTPLINRRASTPIRRLSTPCDRRLVSPVDTPDFRERRGRLNPQARMSPTLVVAPSSLPEDESSADSLVIVPTYNRKKRRVCGGRSFPTLYNISSLLVQFDGVWASSDDEEETSRNIAGSVALRRAAGRYRNSPSPITPIASGAVLARQRCRTGPLIEALQSVRNEKDMLVIMEKEQRDRRKITKAYVRLLREMLLWCAVKHATVLARGGPGAQSCKLRSQAGAVGRANSVPTRISSSRRGERVRTCPIQRMSPLRTPREEIRPPLLSCGAQLETDVPVVGQGGRSRNDFSSHSQEKEKKGPSAGTYQSVSGAPAGSWGVFDSPVQGGRQGSFSRPSPDRLCSTSMDRSYEIWEVKAQLRSVVSEELGKRILVIGAESAAFQFIVHYHRIELTAFQREPIYLQEACQRRSIVSEAKNQLRMISDRGSNMGILGHLNWVEEWAQRLLTLIESERYVRQIELYQAEGHEREEIQRVFSLGLKSLTEYRECEAKRRRCRLEMKDIALCENLAREKLVAEEIQSRAALHLTYSAIPSSVVASGSDRRVGVPRRGAQKGSCGEHSHISPRGTEDPSRCYDRSLVTEPESHASTTQDGSAFTSALSAAMCSRNTSNNRALSDSDTPNEVVFFEWDPTSNTLTRTSNNNFTSFNTSTGTTTATVRAPSTGTVAVVRCDRSKSLPEAAGSVSKVSSPSPQFPVAGSSTSRVDKSGSFVSAPLRGSAAAARDQVSEIPRKAGHSGRRSSSAVLKSCKTARRNDKTPLSGSGRRPSRVPNAARADGGKTNRDIFKRPINPVEEAEATFSLANRHIVPCSLKAAVARRGGSTCCFNQFSGEPFPDLRSTTQRPYNDDIIYSNSSRGFSEIDFGELSSAGEEEVKVRGDTAAKVHCGVSGTPLQSVTTVTISLDSDDAEDGGHGGQGNSNAAAVSDDRVEVGSITTEFIFESVRDEDDDVDPFSMRTVGKGSNSDSAAGKNVGPSLMGSSKAPFESAERSPTSTPMPRQESRRLLSHRSRSQETLTIPDVSLSTMHDETIGSGFKGEAAGRASLRSGCSSSPRFGESTVSASTALNTDEAGNKKRSCKGGPSRGSSRRPAVNRPKVPPGYLRPTAGWKRQSEEKVWQQLFSEARAKHRVSASRPAPINPRCPRDYKSDRKAIKVARVPYEEGPGVWSDYEEPRQPYGPIKVPSDARYGRKPEGRCVGGQSGAATIISPVRRRDAVWRFKAEGSCCHRSTSSLRDAKLSRDESSNALTNEGTALDEEDMDALKGIVRRASTTSHRTVASVASTPKKACGSSFYSSRSVTPSYIEAFYKLDLEAAKRYGFLISSHSGPVLQSTTPSKGGKKRITKGKHLPQPPTESSSSELKLSPDANSEERLLSTTTTHTSMSHILYSPRSKHHC</sequence>
<evidence type="ECO:0000313" key="2">
    <source>
        <dbReference type="EMBL" id="RHW73426.1"/>
    </source>
</evidence>
<feature type="region of interest" description="Disordered" evidence="1">
    <location>
        <begin position="389"/>
        <end position="414"/>
    </location>
</feature>
<feature type="region of interest" description="Disordered" evidence="1">
    <location>
        <begin position="1327"/>
        <end position="1364"/>
    </location>
</feature>
<feature type="compositionally biased region" description="Polar residues" evidence="1">
    <location>
        <begin position="1488"/>
        <end position="1498"/>
    </location>
</feature>
<evidence type="ECO:0000256" key="1">
    <source>
        <dbReference type="SAM" id="MobiDB-lite"/>
    </source>
</evidence>
<feature type="compositionally biased region" description="Polar residues" evidence="1">
    <location>
        <begin position="1210"/>
        <end position="1230"/>
    </location>
</feature>
<organism evidence="2 3">
    <name type="scientific">Trypanosoma brucei equiperdum</name>
    <dbReference type="NCBI Taxonomy" id="630700"/>
    <lineage>
        <taxon>Eukaryota</taxon>
        <taxon>Discoba</taxon>
        <taxon>Euglenozoa</taxon>
        <taxon>Kinetoplastea</taxon>
        <taxon>Metakinetoplastina</taxon>
        <taxon>Trypanosomatida</taxon>
        <taxon>Trypanosomatidae</taxon>
        <taxon>Trypanosoma</taxon>
    </lineage>
</organism>
<feature type="region of interest" description="Disordered" evidence="1">
    <location>
        <begin position="1112"/>
        <end position="1308"/>
    </location>
</feature>
<proteinExistence type="predicted"/>
<feature type="region of interest" description="Disordered" evidence="1">
    <location>
        <begin position="705"/>
        <end position="738"/>
    </location>
</feature>
<evidence type="ECO:0000313" key="3">
    <source>
        <dbReference type="Proteomes" id="UP000266743"/>
    </source>
</evidence>
<reference evidence="2 3" key="1">
    <citation type="submission" date="2018-09" db="EMBL/GenBank/DDBJ databases">
        <title>whole genome sequence of T. equiperdum IVM-t1 strain.</title>
        <authorList>
            <person name="Suganuma K."/>
        </authorList>
    </citation>
    <scope>NUCLEOTIDE SEQUENCE [LARGE SCALE GENOMIC DNA]</scope>
    <source>
        <strain evidence="2 3">IVM-t1</strain>
    </source>
</reference>
<gene>
    <name evidence="2" type="ORF">DPX39_030026600</name>
</gene>
<protein>
    <submittedName>
        <fullName evidence="2">Uncharacterized protein</fullName>
    </submittedName>
</protein>
<accession>A0A3L6LBH6</accession>
<name>A0A3L6LBH6_9TRYP</name>
<dbReference type="EMBL" id="QSBY01000003">
    <property type="protein sequence ID" value="RHW73426.1"/>
    <property type="molecule type" value="Genomic_DNA"/>
</dbReference>
<feature type="region of interest" description="Disordered" evidence="1">
    <location>
        <begin position="445"/>
        <end position="506"/>
    </location>
</feature>
<feature type="region of interest" description="Disordered" evidence="1">
    <location>
        <begin position="1068"/>
        <end position="1092"/>
    </location>
</feature>
<feature type="compositionally biased region" description="Basic residues" evidence="1">
    <location>
        <begin position="1500"/>
        <end position="1510"/>
    </location>
</feature>
<feature type="region of interest" description="Disordered" evidence="1">
    <location>
        <begin position="1488"/>
        <end position="1544"/>
    </location>
</feature>
<comment type="caution">
    <text evidence="2">The sequence shown here is derived from an EMBL/GenBank/DDBJ whole genome shotgun (WGS) entry which is preliminary data.</text>
</comment>
<feature type="compositionally biased region" description="Basic and acidic residues" evidence="1">
    <location>
        <begin position="722"/>
        <end position="738"/>
    </location>
</feature>
<dbReference type="Proteomes" id="UP000266743">
    <property type="component" value="Chromosome 3"/>
</dbReference>
<feature type="compositionally biased region" description="Basic and acidic residues" evidence="1">
    <location>
        <begin position="452"/>
        <end position="467"/>
    </location>
</feature>
<feature type="region of interest" description="Disordered" evidence="1">
    <location>
        <begin position="844"/>
        <end position="949"/>
    </location>
</feature>